<evidence type="ECO:0000313" key="2">
    <source>
        <dbReference type="Proteomes" id="UP000176855"/>
    </source>
</evidence>
<gene>
    <name evidence="1" type="ORF">A2730_03310</name>
</gene>
<reference evidence="1 2" key="1">
    <citation type="journal article" date="2016" name="Nat. Commun.">
        <title>Thousands of microbial genomes shed light on interconnected biogeochemical processes in an aquifer system.</title>
        <authorList>
            <person name="Anantharaman K."/>
            <person name="Brown C.T."/>
            <person name="Hug L.A."/>
            <person name="Sharon I."/>
            <person name="Castelle C.J."/>
            <person name="Probst A.J."/>
            <person name="Thomas B.C."/>
            <person name="Singh A."/>
            <person name="Wilkins M.J."/>
            <person name="Karaoz U."/>
            <person name="Brodie E.L."/>
            <person name="Williams K.H."/>
            <person name="Hubbard S.S."/>
            <person name="Banfield J.F."/>
        </authorList>
    </citation>
    <scope>NUCLEOTIDE SEQUENCE [LARGE SCALE GENOMIC DNA]</scope>
</reference>
<name>A0A1G2HNM2_9BACT</name>
<comment type="caution">
    <text evidence="1">The sequence shown here is derived from an EMBL/GenBank/DDBJ whole genome shotgun (WGS) entry which is preliminary data.</text>
</comment>
<organism evidence="1 2">
    <name type="scientific">Candidatus Staskawiczbacteria bacterium RIFCSPHIGHO2_01_FULL_39_25</name>
    <dbReference type="NCBI Taxonomy" id="1802202"/>
    <lineage>
        <taxon>Bacteria</taxon>
        <taxon>Candidatus Staskawicziibacteriota</taxon>
    </lineage>
</organism>
<dbReference type="STRING" id="1802202.A2730_03310"/>
<protein>
    <submittedName>
        <fullName evidence="1">Uncharacterized protein</fullName>
    </submittedName>
</protein>
<accession>A0A1G2HNM2</accession>
<dbReference type="EMBL" id="MHOO01000008">
    <property type="protein sequence ID" value="OGZ64132.1"/>
    <property type="molecule type" value="Genomic_DNA"/>
</dbReference>
<proteinExistence type="predicted"/>
<dbReference type="Proteomes" id="UP000176855">
    <property type="component" value="Unassembled WGS sequence"/>
</dbReference>
<dbReference type="AlphaFoldDB" id="A0A1G2HNM2"/>
<evidence type="ECO:0000313" key="1">
    <source>
        <dbReference type="EMBL" id="OGZ64132.1"/>
    </source>
</evidence>
<sequence length="406" mass="42180">MKIKNLLLVTLSLLIGSLVSGGVAFAVPGFFAQGGSSFLENAFLGTNDNFPLIIETNNIERARFDTNGNLGIGTSSPSSLLSLGSASTTTGSLSLANSSSASLLTLISGNNSSPWTLTFPISDGNSGEVLKTDGSGNTSWGSVADSELSLSDITTNNVSTSKHGFAPKAPNDATKFFDGTANYDTVKDSDLSLSDITTNDVSTTKHGFAPKAPNNTTRFLRGDATWSALPSPHTTVSTYIPKPAGLEGVATNALNSNTTMLVGQIYIPFKIIANKISFRNEGAATSGTADITMYSEDGQNQIFTVTTGTINAESIITTSLSSETTINPGVYYIAINPNSTTDVQPWLWTAGSGPFIWTGSILSDVASEPVLAGTLTITAGTPPSTITPNSITESSGPATLIFRLDN</sequence>